<keyword evidence="1" id="KW-0472">Membrane</keyword>
<sequence length="155" mass="16530">MDYLYDQSFLVVGGVTIGPIYDANCSADVIAANAVGRKCQCFKILRTLNVYDYRDWLANSAAHNPMFRWTMEGCGVEYAPLLVATSLNVGLVAGVAVPCGVLCVAVAVYAACCYGRRSNGAAPKDAGVPFAMVFTDIQSSTSLWARAPEQMGEAL</sequence>
<dbReference type="OrthoDB" id="10627606at2759"/>
<feature type="transmembrane region" description="Helical" evidence="1">
    <location>
        <begin position="91"/>
        <end position="114"/>
    </location>
</feature>
<accession>A0A0S4ITE6</accession>
<protein>
    <submittedName>
        <fullName evidence="2">Receptor-type adenylate cyclase, putative</fullName>
    </submittedName>
</protein>
<reference evidence="3" key="1">
    <citation type="submission" date="2015-09" db="EMBL/GenBank/DDBJ databases">
        <authorList>
            <consortium name="Pathogen Informatics"/>
        </authorList>
    </citation>
    <scope>NUCLEOTIDE SEQUENCE [LARGE SCALE GENOMIC DNA]</scope>
    <source>
        <strain evidence="3">Lake Konstanz</strain>
    </source>
</reference>
<proteinExistence type="predicted"/>
<name>A0A0S4ITE6_BODSA</name>
<dbReference type="VEuPathDB" id="TriTrypDB:BSAL_72990"/>
<keyword evidence="1" id="KW-0812">Transmembrane</keyword>
<keyword evidence="3" id="KW-1185">Reference proteome</keyword>
<keyword evidence="1" id="KW-1133">Transmembrane helix</keyword>
<feature type="non-terminal residue" evidence="2">
    <location>
        <position position="155"/>
    </location>
</feature>
<dbReference type="EMBL" id="CYKH01000595">
    <property type="protein sequence ID" value="CUG06523.1"/>
    <property type="molecule type" value="Genomic_DNA"/>
</dbReference>
<gene>
    <name evidence="2" type="ORF">BSAL_72990</name>
</gene>
<keyword evidence="2" id="KW-0675">Receptor</keyword>
<dbReference type="AlphaFoldDB" id="A0A0S4ITE6"/>
<dbReference type="Proteomes" id="UP000051952">
    <property type="component" value="Unassembled WGS sequence"/>
</dbReference>
<evidence type="ECO:0000313" key="2">
    <source>
        <dbReference type="EMBL" id="CUG06523.1"/>
    </source>
</evidence>
<evidence type="ECO:0000256" key="1">
    <source>
        <dbReference type="SAM" id="Phobius"/>
    </source>
</evidence>
<organism evidence="2 3">
    <name type="scientific">Bodo saltans</name>
    <name type="common">Flagellated protozoan</name>
    <dbReference type="NCBI Taxonomy" id="75058"/>
    <lineage>
        <taxon>Eukaryota</taxon>
        <taxon>Discoba</taxon>
        <taxon>Euglenozoa</taxon>
        <taxon>Kinetoplastea</taxon>
        <taxon>Metakinetoplastina</taxon>
        <taxon>Eubodonida</taxon>
        <taxon>Bodonidae</taxon>
        <taxon>Bodo</taxon>
    </lineage>
</organism>
<evidence type="ECO:0000313" key="3">
    <source>
        <dbReference type="Proteomes" id="UP000051952"/>
    </source>
</evidence>